<dbReference type="PROSITE" id="PS51257">
    <property type="entry name" value="PROKAR_LIPOPROTEIN"/>
    <property type="match status" value="1"/>
</dbReference>
<dbReference type="GO" id="GO:0006508">
    <property type="term" value="P:proteolysis"/>
    <property type="evidence" value="ECO:0007669"/>
    <property type="project" value="UniProtKB-KW"/>
</dbReference>
<comment type="similarity">
    <text evidence="1">Belongs to the peptidase A1 family.</text>
</comment>
<dbReference type="AlphaFoldDB" id="A0A132B505"/>
<dbReference type="GO" id="GO:0004190">
    <property type="term" value="F:aspartic-type endopeptidase activity"/>
    <property type="evidence" value="ECO:0007669"/>
    <property type="project" value="InterPro"/>
</dbReference>
<evidence type="ECO:0000256" key="3">
    <source>
        <dbReference type="PIRSR" id="PIRSR601461-2"/>
    </source>
</evidence>
<accession>A0A132B505</accession>
<dbReference type="PANTHER" id="PTHR47966:SF1">
    <property type="entry name" value="ASPARTYL PROTEINASE"/>
    <property type="match status" value="1"/>
</dbReference>
<dbReference type="RefSeq" id="XP_018061112.1">
    <property type="nucleotide sequence ID" value="XM_018223338.1"/>
</dbReference>
<dbReference type="GeneID" id="28833064"/>
<keyword evidence="4" id="KW-0732">Signal</keyword>
<dbReference type="InParanoid" id="A0A132B505"/>
<keyword evidence="6" id="KW-0378">Hydrolase</keyword>
<keyword evidence="7" id="KW-1185">Reference proteome</keyword>
<feature type="chain" id="PRO_5007287847" evidence="4">
    <location>
        <begin position="24"/>
        <end position="384"/>
    </location>
</feature>
<name>A0A132B505_MOLSC</name>
<feature type="active site" evidence="2">
    <location>
        <position position="88"/>
    </location>
</feature>
<protein>
    <submittedName>
        <fullName evidence="6">Acid protease</fullName>
    </submittedName>
</protein>
<feature type="signal peptide" evidence="4">
    <location>
        <begin position="1"/>
        <end position="23"/>
    </location>
</feature>
<feature type="active site" evidence="2">
    <location>
        <position position="272"/>
    </location>
</feature>
<feature type="domain" description="Peptidase A1" evidence="5">
    <location>
        <begin position="70"/>
        <end position="380"/>
    </location>
</feature>
<reference evidence="6 7" key="1">
    <citation type="submission" date="2015-10" db="EMBL/GenBank/DDBJ databases">
        <title>Full genome of DAOMC 229536 Phialocephala scopiformis, a fungal endophyte of spruce producing the potent anti-insectan compound rugulosin.</title>
        <authorList>
            <consortium name="DOE Joint Genome Institute"/>
            <person name="Walker A.K."/>
            <person name="Frasz S.L."/>
            <person name="Seifert K.A."/>
            <person name="Miller J.D."/>
            <person name="Mondo S.J."/>
            <person name="Labutti K."/>
            <person name="Lipzen A."/>
            <person name="Dockter R."/>
            <person name="Kennedy M."/>
            <person name="Grigoriev I.V."/>
            <person name="Spatafora J.W."/>
        </authorList>
    </citation>
    <scope>NUCLEOTIDE SEQUENCE [LARGE SCALE GENOMIC DNA]</scope>
    <source>
        <strain evidence="6 7">CBS 120377</strain>
    </source>
</reference>
<keyword evidence="3" id="KW-1015">Disulfide bond</keyword>
<evidence type="ECO:0000259" key="5">
    <source>
        <dbReference type="PROSITE" id="PS51767"/>
    </source>
</evidence>
<dbReference type="Proteomes" id="UP000070700">
    <property type="component" value="Unassembled WGS sequence"/>
</dbReference>
<evidence type="ECO:0000313" key="7">
    <source>
        <dbReference type="Proteomes" id="UP000070700"/>
    </source>
</evidence>
<keyword evidence="6" id="KW-0645">Protease</keyword>
<dbReference type="EMBL" id="KQ947443">
    <property type="protein sequence ID" value="KUJ06757.1"/>
    <property type="molecule type" value="Genomic_DNA"/>
</dbReference>
<organism evidence="6 7">
    <name type="scientific">Mollisia scopiformis</name>
    <name type="common">Conifer needle endophyte fungus</name>
    <name type="synonym">Phialocephala scopiformis</name>
    <dbReference type="NCBI Taxonomy" id="149040"/>
    <lineage>
        <taxon>Eukaryota</taxon>
        <taxon>Fungi</taxon>
        <taxon>Dikarya</taxon>
        <taxon>Ascomycota</taxon>
        <taxon>Pezizomycotina</taxon>
        <taxon>Leotiomycetes</taxon>
        <taxon>Helotiales</taxon>
        <taxon>Mollisiaceae</taxon>
        <taxon>Mollisia</taxon>
    </lineage>
</organism>
<dbReference type="Pfam" id="PF00026">
    <property type="entry name" value="Asp"/>
    <property type="match status" value="1"/>
</dbReference>
<evidence type="ECO:0000256" key="1">
    <source>
        <dbReference type="ARBA" id="ARBA00007447"/>
    </source>
</evidence>
<dbReference type="InterPro" id="IPR001461">
    <property type="entry name" value="Aspartic_peptidase_A1"/>
</dbReference>
<evidence type="ECO:0000256" key="2">
    <source>
        <dbReference type="PIRSR" id="PIRSR601461-1"/>
    </source>
</evidence>
<proteinExistence type="inferred from homology"/>
<dbReference type="OrthoDB" id="771136at2759"/>
<dbReference type="Gene3D" id="2.40.70.10">
    <property type="entry name" value="Acid Proteases"/>
    <property type="match status" value="2"/>
</dbReference>
<dbReference type="SUPFAM" id="SSF50630">
    <property type="entry name" value="Acid proteases"/>
    <property type="match status" value="1"/>
</dbReference>
<dbReference type="KEGG" id="psco:LY89DRAFT_790154"/>
<feature type="disulfide bond" evidence="3">
    <location>
        <begin position="308"/>
        <end position="346"/>
    </location>
</feature>
<dbReference type="PROSITE" id="PS51767">
    <property type="entry name" value="PEPTIDASE_A1"/>
    <property type="match status" value="1"/>
</dbReference>
<sequence length="384" mass="42252">MMSVRKLSFYFASLACVFSLSSCFSNFTDVAEVPQIYGNRAGFSVDAIRAPPSPRNGTEISAISGSDSHWWATISVGNPPQLITVILDSGTVDLSLMSTFINPAQRGLAPVYDPDRSNTAVLVDGYTWYQQYAGSAPNMGWVVQDEVRVGGIFLTNFTFEIDNVTVIPHITSPPYGTLGLDPDPNGQPTSPKRMPGWLQTVMNFVHQPVFCIDFRRNIFRGVIDFGYIDSKKYNGSIAYTPVTQPTLWSINIDGVGIGGGPYQHNPFEVFFDTGGDGLVFPRWAIDNYFAQVPNSTWDAALNTYSFDCTLFVQGKLPNITFGIGDSYRGVVPADHIHVGLLHDYVCVTSLRVGDRPSWGTSIIATQFVVFDYGGKRMGFAHKQL</sequence>
<evidence type="ECO:0000256" key="4">
    <source>
        <dbReference type="SAM" id="SignalP"/>
    </source>
</evidence>
<dbReference type="PANTHER" id="PTHR47966">
    <property type="entry name" value="BETA-SITE APP-CLEAVING ENZYME, ISOFORM A-RELATED"/>
    <property type="match status" value="1"/>
</dbReference>
<evidence type="ECO:0000313" key="6">
    <source>
        <dbReference type="EMBL" id="KUJ06757.1"/>
    </source>
</evidence>
<dbReference type="InterPro" id="IPR021109">
    <property type="entry name" value="Peptidase_aspartic_dom_sf"/>
</dbReference>
<gene>
    <name evidence="6" type="ORF">LY89DRAFT_790154</name>
</gene>
<dbReference type="PRINTS" id="PR00792">
    <property type="entry name" value="PEPSIN"/>
</dbReference>
<dbReference type="InterPro" id="IPR033121">
    <property type="entry name" value="PEPTIDASE_A1"/>
</dbReference>